<feature type="non-terminal residue" evidence="2">
    <location>
        <position position="287"/>
    </location>
</feature>
<accession>A0A4R4P5Y6</accession>
<dbReference type="AlphaFoldDB" id="A0A4R4P5Y6"/>
<dbReference type="Proteomes" id="UP000295075">
    <property type="component" value="Unassembled WGS sequence"/>
</dbReference>
<dbReference type="InterPro" id="IPR011009">
    <property type="entry name" value="Kinase-like_dom_sf"/>
</dbReference>
<evidence type="ECO:0000259" key="1">
    <source>
        <dbReference type="Pfam" id="PF01636"/>
    </source>
</evidence>
<keyword evidence="3" id="KW-1185">Reference proteome</keyword>
<dbReference type="RefSeq" id="WP_132414260.1">
    <property type="nucleotide sequence ID" value="NZ_SMKA01000261.1"/>
</dbReference>
<keyword evidence="2" id="KW-0808">Transferase</keyword>
<evidence type="ECO:0000313" key="3">
    <source>
        <dbReference type="Proteomes" id="UP000295075"/>
    </source>
</evidence>
<dbReference type="PANTHER" id="PTHR21310">
    <property type="entry name" value="AMINOGLYCOSIDE PHOSPHOTRANSFERASE-RELATED-RELATED"/>
    <property type="match status" value="1"/>
</dbReference>
<dbReference type="InterPro" id="IPR051678">
    <property type="entry name" value="AGP_Transferase"/>
</dbReference>
<dbReference type="InterPro" id="IPR002575">
    <property type="entry name" value="Aminoglycoside_PTrfase"/>
</dbReference>
<comment type="caution">
    <text evidence="2">The sequence shown here is derived from an EMBL/GenBank/DDBJ whole genome shotgun (WGS) entry which is preliminary data.</text>
</comment>
<dbReference type="PANTHER" id="PTHR21310:SF15">
    <property type="entry name" value="AMINOGLYCOSIDE PHOSPHOTRANSFERASE DOMAIN-CONTAINING PROTEIN"/>
    <property type="match status" value="1"/>
</dbReference>
<gene>
    <name evidence="2" type="ORF">E1261_36265</name>
</gene>
<evidence type="ECO:0000313" key="2">
    <source>
        <dbReference type="EMBL" id="TDC17868.1"/>
    </source>
</evidence>
<dbReference type="GO" id="GO:0016740">
    <property type="term" value="F:transferase activity"/>
    <property type="evidence" value="ECO:0007669"/>
    <property type="project" value="UniProtKB-KW"/>
</dbReference>
<dbReference type="Gene3D" id="3.90.1200.10">
    <property type="match status" value="1"/>
</dbReference>
<proteinExistence type="predicted"/>
<dbReference type="SUPFAM" id="SSF56112">
    <property type="entry name" value="Protein kinase-like (PK-like)"/>
    <property type="match status" value="1"/>
</dbReference>
<organism evidence="2 3">
    <name type="scientific">Kribbella albertanoniae</name>
    <dbReference type="NCBI Taxonomy" id="1266829"/>
    <lineage>
        <taxon>Bacteria</taxon>
        <taxon>Bacillati</taxon>
        <taxon>Actinomycetota</taxon>
        <taxon>Actinomycetes</taxon>
        <taxon>Propionibacteriales</taxon>
        <taxon>Kribbellaceae</taxon>
        <taxon>Kribbella</taxon>
    </lineage>
</organism>
<name>A0A4R4P5Y6_9ACTN</name>
<dbReference type="Pfam" id="PF01636">
    <property type="entry name" value="APH"/>
    <property type="match status" value="1"/>
</dbReference>
<dbReference type="OrthoDB" id="3806873at2"/>
<feature type="domain" description="Aminoglycoside phosphotransferase" evidence="1">
    <location>
        <begin position="22"/>
        <end position="227"/>
    </location>
</feature>
<protein>
    <submittedName>
        <fullName evidence="2">Aminoglycoside phosphotransferase family protein</fullName>
    </submittedName>
</protein>
<sequence length="287" mass="31567">MDRMLNDVRLLAPRYGVAPAEVHEVPGGVANRGFTLGPRLFVRVARAGFEDDLRKETAVVPLARKAGVRTPAILEYDESRAQLDGSYVVVERVHGIEPLTTPADVTLDLARLHSVVRTSLPGVPEDGWGEPRATVEELAVRGYLDAGTADWLMGWLERLEQRFDRSAPPVLLHGDVAPHNLLVDPANGELQGVIDWGDAAWGPRAFDFAKLRLAEVARLLPSYLTADATLADDELAAGILYLHLSWALGKLTAEPWPAQRHWTAPPTSRLLNLLHFFTANPPQPWPT</sequence>
<reference evidence="2 3" key="1">
    <citation type="submission" date="2019-03" db="EMBL/GenBank/DDBJ databases">
        <title>Draft genome sequences of novel Actinobacteria.</title>
        <authorList>
            <person name="Sahin N."/>
            <person name="Ay H."/>
            <person name="Saygin H."/>
        </authorList>
    </citation>
    <scope>NUCLEOTIDE SEQUENCE [LARGE SCALE GENOMIC DNA]</scope>
    <source>
        <strain evidence="2 3">JCM 30547</strain>
    </source>
</reference>
<dbReference type="EMBL" id="SMKA01000261">
    <property type="protein sequence ID" value="TDC17868.1"/>
    <property type="molecule type" value="Genomic_DNA"/>
</dbReference>